<comment type="caution">
    <text evidence="1">The sequence shown here is derived from an EMBL/GenBank/DDBJ whole genome shotgun (WGS) entry which is preliminary data.</text>
</comment>
<dbReference type="PANTHER" id="PTHR31973:SF187">
    <property type="entry name" value="MUTATOR TRANSPOSASE MUDRA PROTEIN"/>
    <property type="match status" value="1"/>
</dbReference>
<keyword evidence="2" id="KW-1185">Reference proteome</keyword>
<dbReference type="Proteomes" id="UP001454036">
    <property type="component" value="Unassembled WGS sequence"/>
</dbReference>
<reference evidence="1 2" key="1">
    <citation type="submission" date="2024-01" db="EMBL/GenBank/DDBJ databases">
        <title>The complete chloroplast genome sequence of Lithospermum erythrorhizon: insights into the phylogenetic relationship among Boraginaceae species and the maternal lineages of purple gromwells.</title>
        <authorList>
            <person name="Okada T."/>
            <person name="Watanabe K."/>
        </authorList>
    </citation>
    <scope>NUCLEOTIDE SEQUENCE [LARGE SCALE GENOMIC DNA]</scope>
</reference>
<evidence type="ECO:0000313" key="1">
    <source>
        <dbReference type="EMBL" id="GAA0151752.1"/>
    </source>
</evidence>
<gene>
    <name evidence="1" type="ORF">LIER_37348</name>
</gene>
<proteinExistence type="predicted"/>
<organism evidence="1 2">
    <name type="scientific">Lithospermum erythrorhizon</name>
    <name type="common">Purple gromwell</name>
    <name type="synonym">Lithospermum officinale var. erythrorhizon</name>
    <dbReference type="NCBI Taxonomy" id="34254"/>
    <lineage>
        <taxon>Eukaryota</taxon>
        <taxon>Viridiplantae</taxon>
        <taxon>Streptophyta</taxon>
        <taxon>Embryophyta</taxon>
        <taxon>Tracheophyta</taxon>
        <taxon>Spermatophyta</taxon>
        <taxon>Magnoliopsida</taxon>
        <taxon>eudicotyledons</taxon>
        <taxon>Gunneridae</taxon>
        <taxon>Pentapetalae</taxon>
        <taxon>asterids</taxon>
        <taxon>lamiids</taxon>
        <taxon>Boraginales</taxon>
        <taxon>Boraginaceae</taxon>
        <taxon>Boraginoideae</taxon>
        <taxon>Lithospermeae</taxon>
        <taxon>Lithospermum</taxon>
    </lineage>
</organism>
<dbReference type="AlphaFoldDB" id="A0AAV3PP50"/>
<sequence length="194" mass="22732">MSDYEGIHGDKGSSDCKIDATSLDKYPKFNVKHDNRNPKFVMGMFFGSRKELKQVIDTYSITDARAIKKWHLEHTCIPVFDNKSLTFTWLANYYEKKFRNSPAYKSSDFRKELRLKLGQHISKWMAWRAKAFKTVLLRIDHRFCVRHLHENFKRAGFKAQTYNDALWGVATATTTHSFKVKMDDMKSLDASAYK</sequence>
<accession>A0AAV3PP50</accession>
<name>A0AAV3PP50_LITER</name>
<evidence type="ECO:0000313" key="2">
    <source>
        <dbReference type="Proteomes" id="UP001454036"/>
    </source>
</evidence>
<dbReference type="PANTHER" id="PTHR31973">
    <property type="entry name" value="POLYPROTEIN, PUTATIVE-RELATED"/>
    <property type="match status" value="1"/>
</dbReference>
<dbReference type="EMBL" id="BAABME010017889">
    <property type="protein sequence ID" value="GAA0151752.1"/>
    <property type="molecule type" value="Genomic_DNA"/>
</dbReference>
<protein>
    <submittedName>
        <fullName evidence="1">Uncharacterized protein</fullName>
    </submittedName>
</protein>